<evidence type="ECO:0000259" key="6">
    <source>
        <dbReference type="Pfam" id="PF00108"/>
    </source>
</evidence>
<dbReference type="PIRSF" id="PIRSF000429">
    <property type="entry name" value="Ac-CoA_Ac_transf"/>
    <property type="match status" value="1"/>
</dbReference>
<evidence type="ECO:0000259" key="7">
    <source>
        <dbReference type="Pfam" id="PF02803"/>
    </source>
</evidence>
<comment type="caution">
    <text evidence="8">The sequence shown here is derived from an EMBL/GenBank/DDBJ whole genome shotgun (WGS) entry which is preliminary data.</text>
</comment>
<dbReference type="InterPro" id="IPR020616">
    <property type="entry name" value="Thiolase_N"/>
</dbReference>
<feature type="active site" description="Acyl-thioester intermediate" evidence="4">
    <location>
        <position position="90"/>
    </location>
</feature>
<dbReference type="InterPro" id="IPR020610">
    <property type="entry name" value="Thiolase_AS"/>
</dbReference>
<dbReference type="EMBL" id="PFFQ01000012">
    <property type="protein sequence ID" value="PIW18659.1"/>
    <property type="molecule type" value="Genomic_DNA"/>
</dbReference>
<dbReference type="Proteomes" id="UP000231019">
    <property type="component" value="Unassembled WGS sequence"/>
</dbReference>
<evidence type="ECO:0000313" key="8">
    <source>
        <dbReference type="EMBL" id="PIW18659.1"/>
    </source>
</evidence>
<keyword evidence="2 5" id="KW-0808">Transferase</keyword>
<evidence type="ECO:0000256" key="5">
    <source>
        <dbReference type="RuleBase" id="RU003557"/>
    </source>
</evidence>
<dbReference type="Gene3D" id="3.40.47.10">
    <property type="match status" value="2"/>
</dbReference>
<evidence type="ECO:0000313" key="9">
    <source>
        <dbReference type="Proteomes" id="UP000231019"/>
    </source>
</evidence>
<dbReference type="PROSITE" id="PS00098">
    <property type="entry name" value="THIOLASE_1"/>
    <property type="match status" value="1"/>
</dbReference>
<dbReference type="EC" id="2.3.1.9" evidence="8"/>
<dbReference type="InterPro" id="IPR020617">
    <property type="entry name" value="Thiolase_C"/>
</dbReference>
<dbReference type="NCBIfam" id="NF006086">
    <property type="entry name" value="PRK08235.1"/>
    <property type="match status" value="1"/>
</dbReference>
<accession>A0A2M7G975</accession>
<organism evidence="8 9">
    <name type="scientific">bacterium (Candidatus Blackallbacteria) CG17_big_fil_post_rev_8_21_14_2_50_48_46</name>
    <dbReference type="NCBI Taxonomy" id="2014261"/>
    <lineage>
        <taxon>Bacteria</taxon>
        <taxon>Candidatus Blackallbacteria</taxon>
    </lineage>
</organism>
<dbReference type="CDD" id="cd00751">
    <property type="entry name" value="thiolase"/>
    <property type="match status" value="1"/>
</dbReference>
<dbReference type="SUPFAM" id="SSF53901">
    <property type="entry name" value="Thiolase-like"/>
    <property type="match status" value="2"/>
</dbReference>
<dbReference type="Pfam" id="PF00108">
    <property type="entry name" value="Thiolase_N"/>
    <property type="match status" value="1"/>
</dbReference>
<dbReference type="InterPro" id="IPR020613">
    <property type="entry name" value="Thiolase_CS"/>
</dbReference>
<proteinExistence type="inferred from homology"/>
<feature type="active site" description="Proton acceptor" evidence="4">
    <location>
        <position position="351"/>
    </location>
</feature>
<feature type="domain" description="Thiolase C-terminal" evidence="7">
    <location>
        <begin position="272"/>
        <end position="393"/>
    </location>
</feature>
<dbReference type="AlphaFoldDB" id="A0A2M7G975"/>
<dbReference type="PANTHER" id="PTHR18919:SF107">
    <property type="entry name" value="ACETYL-COA ACETYLTRANSFERASE, CYTOSOLIC"/>
    <property type="match status" value="1"/>
</dbReference>
<evidence type="ECO:0000256" key="4">
    <source>
        <dbReference type="PIRSR" id="PIRSR000429-1"/>
    </source>
</evidence>
<dbReference type="PROSITE" id="PS00737">
    <property type="entry name" value="THIOLASE_2"/>
    <property type="match status" value="1"/>
</dbReference>
<dbReference type="GO" id="GO:0003985">
    <property type="term" value="F:acetyl-CoA C-acetyltransferase activity"/>
    <property type="evidence" value="ECO:0007669"/>
    <property type="project" value="UniProtKB-EC"/>
</dbReference>
<dbReference type="NCBIfam" id="TIGR01930">
    <property type="entry name" value="AcCoA-C-Actrans"/>
    <property type="match status" value="1"/>
</dbReference>
<comment type="similarity">
    <text evidence="1 5">Belongs to the thiolase-like superfamily. Thiolase family.</text>
</comment>
<dbReference type="PROSITE" id="PS00099">
    <property type="entry name" value="THIOLASE_3"/>
    <property type="match status" value="1"/>
</dbReference>
<reference evidence="8 9" key="1">
    <citation type="submission" date="2017-09" db="EMBL/GenBank/DDBJ databases">
        <title>Depth-based differentiation of microbial function through sediment-hosted aquifers and enrichment of novel symbionts in the deep terrestrial subsurface.</title>
        <authorList>
            <person name="Probst A.J."/>
            <person name="Ladd B."/>
            <person name="Jarett J.K."/>
            <person name="Geller-Mcgrath D.E."/>
            <person name="Sieber C.M."/>
            <person name="Emerson J.B."/>
            <person name="Anantharaman K."/>
            <person name="Thomas B.C."/>
            <person name="Malmstrom R."/>
            <person name="Stieglmeier M."/>
            <person name="Klingl A."/>
            <person name="Woyke T."/>
            <person name="Ryan C.M."/>
            <person name="Banfield J.F."/>
        </authorList>
    </citation>
    <scope>NUCLEOTIDE SEQUENCE [LARGE SCALE GENOMIC DNA]</scope>
    <source>
        <strain evidence="8">CG17_big_fil_post_rev_8_21_14_2_50_48_46</strain>
    </source>
</reference>
<dbReference type="InterPro" id="IPR002155">
    <property type="entry name" value="Thiolase"/>
</dbReference>
<dbReference type="PANTHER" id="PTHR18919">
    <property type="entry name" value="ACETYL-COA C-ACYLTRANSFERASE"/>
    <property type="match status" value="1"/>
</dbReference>
<name>A0A2M7G975_9BACT</name>
<keyword evidence="3 5" id="KW-0012">Acyltransferase</keyword>
<evidence type="ECO:0000256" key="3">
    <source>
        <dbReference type="ARBA" id="ARBA00023315"/>
    </source>
</evidence>
<evidence type="ECO:0000256" key="1">
    <source>
        <dbReference type="ARBA" id="ARBA00010982"/>
    </source>
</evidence>
<dbReference type="FunFam" id="3.40.47.10:FF:000010">
    <property type="entry name" value="Acetyl-CoA acetyltransferase (Thiolase)"/>
    <property type="match status" value="1"/>
</dbReference>
<feature type="active site" description="Proton acceptor" evidence="4">
    <location>
        <position position="381"/>
    </location>
</feature>
<sequence>MSKEVVIVKAKRSPFGKFGGSLASFSAVELGGHVIKSILNETPEITSENLEQVIMGIVVNAGVGQIPSRQAAAKAGLGVQVKSLTINKVCASGMKAVGLAAQSIRAGDGDIFIAGGMESMSNTPYLMPKARWGARMGDAQLVDAMIHDGLWCAFHDVHMGIHGSAVAAEYKVSREAQDEWALRSHERAHKATESGRLAQEIAPLVIPQKKGDPLTVALDESIRPDTTLEKLAKLKPVFDASGTVTAGNAPGINDGAAALLVMSREKADALGLKPLARIVAYGEVAEDYPYLATAPAHAIQVALKKADLTLAQLDRIEINEAFASVALISSQILGADAEKVNVHGGAIAMGHPIGASGARLIGTLVYELMSQGLKYGAAAICSGSAQGDAIIIENLCL</sequence>
<dbReference type="InterPro" id="IPR020615">
    <property type="entry name" value="Thiolase_acyl_enz_int_AS"/>
</dbReference>
<protein>
    <submittedName>
        <fullName evidence="8">Acetyl-CoA C-acyltransferase</fullName>
        <ecNumber evidence="8">2.3.1.9</ecNumber>
    </submittedName>
</protein>
<evidence type="ECO:0000256" key="2">
    <source>
        <dbReference type="ARBA" id="ARBA00022679"/>
    </source>
</evidence>
<feature type="domain" description="Thiolase N-terminal" evidence="6">
    <location>
        <begin position="5"/>
        <end position="265"/>
    </location>
</feature>
<gene>
    <name evidence="8" type="ORF">COW36_05025</name>
</gene>
<dbReference type="InterPro" id="IPR016039">
    <property type="entry name" value="Thiolase-like"/>
</dbReference>
<dbReference type="Pfam" id="PF02803">
    <property type="entry name" value="Thiolase_C"/>
    <property type="match status" value="1"/>
</dbReference>